<dbReference type="EMBL" id="CAACVS010000137">
    <property type="protein sequence ID" value="VEU37709.1"/>
    <property type="molecule type" value="Genomic_DNA"/>
</dbReference>
<keyword evidence="3" id="KW-1185">Reference proteome</keyword>
<name>A0A448Z6P9_9STRA</name>
<dbReference type="AlphaFoldDB" id="A0A448Z6P9"/>
<dbReference type="Proteomes" id="UP000291116">
    <property type="component" value="Unassembled WGS sequence"/>
</dbReference>
<reference evidence="2 3" key="1">
    <citation type="submission" date="2019-01" db="EMBL/GenBank/DDBJ databases">
        <authorList>
            <person name="Ferrante I. M."/>
        </authorList>
    </citation>
    <scope>NUCLEOTIDE SEQUENCE [LARGE SCALE GENOMIC DNA]</scope>
    <source>
        <strain evidence="2 3">B856</strain>
    </source>
</reference>
<organism evidence="2 3">
    <name type="scientific">Pseudo-nitzschia multistriata</name>
    <dbReference type="NCBI Taxonomy" id="183589"/>
    <lineage>
        <taxon>Eukaryota</taxon>
        <taxon>Sar</taxon>
        <taxon>Stramenopiles</taxon>
        <taxon>Ochrophyta</taxon>
        <taxon>Bacillariophyta</taxon>
        <taxon>Bacillariophyceae</taxon>
        <taxon>Bacillariophycidae</taxon>
        <taxon>Bacillariales</taxon>
        <taxon>Bacillariaceae</taxon>
        <taxon>Pseudo-nitzschia</taxon>
    </lineage>
</organism>
<feature type="region of interest" description="Disordered" evidence="1">
    <location>
        <begin position="278"/>
        <end position="305"/>
    </location>
</feature>
<feature type="compositionally biased region" description="Polar residues" evidence="1">
    <location>
        <begin position="278"/>
        <end position="303"/>
    </location>
</feature>
<evidence type="ECO:0000313" key="3">
    <source>
        <dbReference type="Proteomes" id="UP000291116"/>
    </source>
</evidence>
<feature type="region of interest" description="Disordered" evidence="1">
    <location>
        <begin position="1"/>
        <end position="36"/>
    </location>
</feature>
<gene>
    <name evidence="2" type="ORF">PSNMU_V1.4_AUG-EV-PASAV3_0045360</name>
</gene>
<proteinExistence type="predicted"/>
<dbReference type="OrthoDB" id="49362at2759"/>
<feature type="compositionally biased region" description="Acidic residues" evidence="1">
    <location>
        <begin position="26"/>
        <end position="36"/>
    </location>
</feature>
<feature type="compositionally biased region" description="Basic and acidic residues" evidence="1">
    <location>
        <begin position="16"/>
        <end position="25"/>
    </location>
</feature>
<sequence length="425" mass="47155">MIQSLPRSNPIAIKRNPGDGNKETYDSDIDDDDSDIDVEGDAIKLKRKYGEKVVQTYVQDSTMMHSSNNRMRDKTSVLNAPYLGSLSKSSNQVSSLPPMSLAGDDMYLGEPPESTVMGSLRDSHQRRRFMDGPASYRERHSGKICHLDHRLRFHGKQPELNIGERLQQSLLRKKEESRKLRGTTMGGEGEQERKPVASSLTAMMRDAPQSVNTVSLGGADAKEGYSSSIGHESLVPIRKENDHIASTLRKEPPAWNMLSTSLTAFELLKTSNAETISRSSNNFTDQSSSVERATESNHQQTAESRYEGGFQPLARSMSDPSPCFQSLSLSDNTSSRRVIPNLQTDGFETGMGQAIHQPSSRAAEDFVAQFRTELKNYPFVGGYGNERTLSLESQRQVNIFNDTSGHRSPQDHDPNTEGAFGDLDM</sequence>
<protein>
    <submittedName>
        <fullName evidence="2">Uncharacterized protein</fullName>
    </submittedName>
</protein>
<accession>A0A448Z6P9</accession>
<evidence type="ECO:0000256" key="1">
    <source>
        <dbReference type="SAM" id="MobiDB-lite"/>
    </source>
</evidence>
<evidence type="ECO:0000313" key="2">
    <source>
        <dbReference type="EMBL" id="VEU37709.1"/>
    </source>
</evidence>
<feature type="region of interest" description="Disordered" evidence="1">
    <location>
        <begin position="171"/>
        <end position="196"/>
    </location>
</feature>
<feature type="compositionally biased region" description="Basic and acidic residues" evidence="1">
    <location>
        <begin position="404"/>
        <end position="415"/>
    </location>
</feature>
<feature type="region of interest" description="Disordered" evidence="1">
    <location>
        <begin position="401"/>
        <end position="425"/>
    </location>
</feature>